<gene>
    <name evidence="2" type="ORF">C7B77_28860</name>
</gene>
<evidence type="ECO:0000313" key="3">
    <source>
        <dbReference type="Proteomes" id="UP000238937"/>
    </source>
</evidence>
<feature type="domain" description="MOSC" evidence="1">
    <location>
        <begin position="106"/>
        <end position="271"/>
    </location>
</feature>
<proteinExistence type="predicted"/>
<dbReference type="Pfam" id="PF03476">
    <property type="entry name" value="MOSC_N"/>
    <property type="match status" value="1"/>
</dbReference>
<dbReference type="AlphaFoldDB" id="A0A2T1F4U7"/>
<dbReference type="InterPro" id="IPR005302">
    <property type="entry name" value="MoCF_Sase_C"/>
</dbReference>
<dbReference type="EMBL" id="PVWO01000741">
    <property type="protein sequence ID" value="PSB40025.1"/>
    <property type="molecule type" value="Genomic_DNA"/>
</dbReference>
<reference evidence="2 3" key="1">
    <citation type="submission" date="2018-03" db="EMBL/GenBank/DDBJ databases">
        <title>The ancient ancestry and fast evolution of plastids.</title>
        <authorList>
            <person name="Moore K.R."/>
            <person name="Magnabosco C."/>
            <person name="Momper L."/>
            <person name="Gold D.A."/>
            <person name="Bosak T."/>
            <person name="Fournier G.P."/>
        </authorList>
    </citation>
    <scope>NUCLEOTIDE SEQUENCE [LARGE SCALE GENOMIC DNA]</scope>
    <source>
        <strain evidence="2 3">CCALA 037</strain>
    </source>
</reference>
<dbReference type="OrthoDB" id="581532at2"/>
<keyword evidence="3" id="KW-1185">Reference proteome</keyword>
<accession>A0A2T1F4U7</accession>
<comment type="caution">
    <text evidence="2">The sequence shown here is derived from an EMBL/GenBank/DDBJ whole genome shotgun (WGS) entry which is preliminary data.</text>
</comment>
<sequence length="271" mass="30243">MINNNQPTLAQIIVYPVKSLDGMVVDRAKISSGGALEFDRRWAIVDASGKVVNAKRTAKIQQLRAEFNFGSGDLESDSRSIVRLQTLEDPQTHSFCLNTELTELGSWLSQFFGFSVSLIENATTGFPDDPDAYGPTIVSTATLETICEWFPDLNLAEVRRRFRTNLELSGVPAFWEDRLFGAQGEVVDFQLGNVRFQGINPCQRCVVPTRNSLTGEVTTKFQQIFTQQRQQTLPATVNAARFNHFYRLAINTQIPLGEAGKFLNTGDRSIV</sequence>
<dbReference type="GO" id="GO:0030151">
    <property type="term" value="F:molybdenum ion binding"/>
    <property type="evidence" value="ECO:0007669"/>
    <property type="project" value="InterPro"/>
</dbReference>
<dbReference type="InterPro" id="IPR005303">
    <property type="entry name" value="MOCOS_middle"/>
</dbReference>
<dbReference type="PROSITE" id="PS51340">
    <property type="entry name" value="MOSC"/>
    <property type="match status" value="1"/>
</dbReference>
<protein>
    <submittedName>
        <fullName evidence="2">MOSC domain-containing protein</fullName>
    </submittedName>
</protein>
<evidence type="ECO:0000259" key="1">
    <source>
        <dbReference type="PROSITE" id="PS51340"/>
    </source>
</evidence>
<organism evidence="2 3">
    <name type="scientific">Chamaesiphon polymorphus CCALA 037</name>
    <dbReference type="NCBI Taxonomy" id="2107692"/>
    <lineage>
        <taxon>Bacteria</taxon>
        <taxon>Bacillati</taxon>
        <taxon>Cyanobacteriota</taxon>
        <taxon>Cyanophyceae</taxon>
        <taxon>Gomontiellales</taxon>
        <taxon>Chamaesiphonaceae</taxon>
        <taxon>Chamaesiphon</taxon>
    </lineage>
</organism>
<dbReference type="GO" id="GO:0030170">
    <property type="term" value="F:pyridoxal phosphate binding"/>
    <property type="evidence" value="ECO:0007669"/>
    <property type="project" value="InterPro"/>
</dbReference>
<dbReference type="Proteomes" id="UP000238937">
    <property type="component" value="Unassembled WGS sequence"/>
</dbReference>
<name>A0A2T1F4U7_9CYAN</name>
<dbReference type="GO" id="GO:0003824">
    <property type="term" value="F:catalytic activity"/>
    <property type="evidence" value="ECO:0007669"/>
    <property type="project" value="InterPro"/>
</dbReference>
<dbReference type="Pfam" id="PF03473">
    <property type="entry name" value="MOSC"/>
    <property type="match status" value="1"/>
</dbReference>
<dbReference type="SUPFAM" id="SSF141673">
    <property type="entry name" value="MOSC N-terminal domain-like"/>
    <property type="match status" value="1"/>
</dbReference>
<evidence type="ECO:0000313" key="2">
    <source>
        <dbReference type="EMBL" id="PSB40025.1"/>
    </source>
</evidence>